<name>A0ABV0IFC8_9MICC</name>
<keyword evidence="4" id="KW-1185">Reference proteome</keyword>
<protein>
    <submittedName>
        <fullName evidence="3">HTH domain-containing protein</fullName>
    </submittedName>
</protein>
<gene>
    <name evidence="3" type="ORF">ABDK96_01655</name>
</gene>
<accession>A0ABV0IFC8</accession>
<reference evidence="3 4" key="1">
    <citation type="submission" date="2024-05" db="EMBL/GenBank/DDBJ databases">
        <authorList>
            <person name="Yi C."/>
        </authorList>
    </citation>
    <scope>NUCLEOTIDE SEQUENCE [LARGE SCALE GENOMIC DNA]</scope>
    <source>
        <strain evidence="3 4">XS13</strain>
    </source>
</reference>
<feature type="compositionally biased region" description="Pro residues" evidence="1">
    <location>
        <begin position="105"/>
        <end position="115"/>
    </location>
</feature>
<feature type="domain" description="Helix-turn-helix type 11" evidence="2">
    <location>
        <begin position="5"/>
        <end position="55"/>
    </location>
</feature>
<dbReference type="InterPro" id="IPR036388">
    <property type="entry name" value="WH-like_DNA-bd_sf"/>
</dbReference>
<organism evidence="3 4">
    <name type="scientific">Citricoccus nitrophenolicus</name>
    <dbReference type="NCBI Taxonomy" id="863575"/>
    <lineage>
        <taxon>Bacteria</taxon>
        <taxon>Bacillati</taxon>
        <taxon>Actinomycetota</taxon>
        <taxon>Actinomycetes</taxon>
        <taxon>Micrococcales</taxon>
        <taxon>Micrococcaceae</taxon>
        <taxon>Citricoccus</taxon>
    </lineage>
</organism>
<dbReference type="InterPro" id="IPR013196">
    <property type="entry name" value="HTH_11"/>
</dbReference>
<proteinExistence type="predicted"/>
<dbReference type="Proteomes" id="UP001484097">
    <property type="component" value="Unassembled WGS sequence"/>
</dbReference>
<dbReference type="InterPro" id="IPR036390">
    <property type="entry name" value="WH_DNA-bd_sf"/>
</dbReference>
<evidence type="ECO:0000313" key="3">
    <source>
        <dbReference type="EMBL" id="MEO9246384.1"/>
    </source>
</evidence>
<dbReference type="SUPFAM" id="SSF46785">
    <property type="entry name" value="Winged helix' DNA-binding domain"/>
    <property type="match status" value="1"/>
</dbReference>
<evidence type="ECO:0000259" key="2">
    <source>
        <dbReference type="Pfam" id="PF08279"/>
    </source>
</evidence>
<dbReference type="EMBL" id="JBDXMX010000001">
    <property type="protein sequence ID" value="MEO9246384.1"/>
    <property type="molecule type" value="Genomic_DNA"/>
</dbReference>
<dbReference type="Pfam" id="PF08279">
    <property type="entry name" value="HTH_11"/>
    <property type="match status" value="1"/>
</dbReference>
<evidence type="ECO:0000313" key="4">
    <source>
        <dbReference type="Proteomes" id="UP001484097"/>
    </source>
</evidence>
<dbReference type="Gene3D" id="1.10.10.10">
    <property type="entry name" value="Winged helix-like DNA-binding domain superfamily/Winged helix DNA-binding domain"/>
    <property type="match status" value="1"/>
</dbReference>
<feature type="region of interest" description="Disordered" evidence="1">
    <location>
        <begin position="103"/>
        <end position="123"/>
    </location>
</feature>
<sequence>MRTTRLLAVMMELSRSPGTTVRHLADRHHVSTRTIQRDLAALHGMGVPVWTRTGPDGGVGLVEGWSSPVTGMTSFELQSLVIGEAVERSAERFLADHGRWFAPPGRIPRPWPPSRGPSGPDGG</sequence>
<evidence type="ECO:0000256" key="1">
    <source>
        <dbReference type="SAM" id="MobiDB-lite"/>
    </source>
</evidence>
<comment type="caution">
    <text evidence="3">The sequence shown here is derived from an EMBL/GenBank/DDBJ whole genome shotgun (WGS) entry which is preliminary data.</text>
</comment>
<dbReference type="RefSeq" id="WP_347918389.1">
    <property type="nucleotide sequence ID" value="NZ_JBDXMX010000001.1"/>
</dbReference>